<feature type="compositionally biased region" description="Polar residues" evidence="1">
    <location>
        <begin position="14"/>
        <end position="25"/>
    </location>
</feature>
<name>A0A0E9XC26_ANGAN</name>
<accession>A0A0E9XC26</accession>
<reference evidence="2" key="2">
    <citation type="journal article" date="2015" name="Fish Shellfish Immunol.">
        <title>Early steps in the European eel (Anguilla anguilla)-Vibrio vulnificus interaction in the gills: Role of the RtxA13 toxin.</title>
        <authorList>
            <person name="Callol A."/>
            <person name="Pajuelo D."/>
            <person name="Ebbesson L."/>
            <person name="Teles M."/>
            <person name="MacKenzie S."/>
            <person name="Amaro C."/>
        </authorList>
    </citation>
    <scope>NUCLEOTIDE SEQUENCE</scope>
</reference>
<dbReference type="EMBL" id="GBXM01009192">
    <property type="protein sequence ID" value="JAH99385.1"/>
    <property type="molecule type" value="Transcribed_RNA"/>
</dbReference>
<proteinExistence type="predicted"/>
<evidence type="ECO:0000313" key="2">
    <source>
        <dbReference type="EMBL" id="JAH99385.1"/>
    </source>
</evidence>
<evidence type="ECO:0000256" key="1">
    <source>
        <dbReference type="SAM" id="MobiDB-lite"/>
    </source>
</evidence>
<reference evidence="2" key="1">
    <citation type="submission" date="2014-11" db="EMBL/GenBank/DDBJ databases">
        <authorList>
            <person name="Amaro Gonzalez C."/>
        </authorList>
    </citation>
    <scope>NUCLEOTIDE SEQUENCE</scope>
</reference>
<feature type="region of interest" description="Disordered" evidence="1">
    <location>
        <begin position="1"/>
        <end position="25"/>
    </location>
</feature>
<dbReference type="AlphaFoldDB" id="A0A0E9XC26"/>
<organism evidence="2">
    <name type="scientific">Anguilla anguilla</name>
    <name type="common">European freshwater eel</name>
    <name type="synonym">Muraena anguilla</name>
    <dbReference type="NCBI Taxonomy" id="7936"/>
    <lineage>
        <taxon>Eukaryota</taxon>
        <taxon>Metazoa</taxon>
        <taxon>Chordata</taxon>
        <taxon>Craniata</taxon>
        <taxon>Vertebrata</taxon>
        <taxon>Euteleostomi</taxon>
        <taxon>Actinopterygii</taxon>
        <taxon>Neopterygii</taxon>
        <taxon>Teleostei</taxon>
        <taxon>Anguilliformes</taxon>
        <taxon>Anguillidae</taxon>
        <taxon>Anguilla</taxon>
    </lineage>
</organism>
<protein>
    <submittedName>
        <fullName evidence="2">Uncharacterized protein</fullName>
    </submittedName>
</protein>
<sequence length="61" mass="6324">MCNHASPGPPHPTSSPAGSSEASHTGQLMKQLVYTTVEFLHKLSEIASGKLICMLSSSPGS</sequence>